<reference evidence="3" key="1">
    <citation type="journal article" date="2019" name="Int. J. Syst. Evol. Microbiol.">
        <title>The Global Catalogue of Microorganisms (GCM) 10K type strain sequencing project: providing services to taxonomists for standard genome sequencing and annotation.</title>
        <authorList>
            <consortium name="The Broad Institute Genomics Platform"/>
            <consortium name="The Broad Institute Genome Sequencing Center for Infectious Disease"/>
            <person name="Wu L."/>
            <person name="Ma J."/>
        </authorList>
    </citation>
    <scope>NUCLEOTIDE SEQUENCE [LARGE SCALE GENOMIC DNA]</scope>
    <source>
        <strain evidence="3">JCM 9088</strain>
    </source>
</reference>
<evidence type="ECO:0000259" key="1">
    <source>
        <dbReference type="Pfam" id="PF22525"/>
    </source>
</evidence>
<accession>A0ABP6K120</accession>
<dbReference type="InterPro" id="IPR010979">
    <property type="entry name" value="Ribosomal_uS13-like_H2TH"/>
</dbReference>
<feature type="domain" description="Integration host factor-like helix-two turn-helix" evidence="1">
    <location>
        <begin position="42"/>
        <end position="110"/>
    </location>
</feature>
<dbReference type="InterPro" id="IPR055201">
    <property type="entry name" value="IHF-like_H2TH"/>
</dbReference>
<dbReference type="Pfam" id="PF22525">
    <property type="entry name" value="H2TH_5"/>
    <property type="match status" value="1"/>
</dbReference>
<dbReference type="Proteomes" id="UP001500403">
    <property type="component" value="Unassembled WGS sequence"/>
</dbReference>
<name>A0ABP6K120_9ACTN</name>
<comment type="caution">
    <text evidence="2">The sequence shown here is derived from an EMBL/GenBank/DDBJ whole genome shotgun (WGS) entry which is preliminary data.</text>
</comment>
<dbReference type="InterPro" id="IPR047806">
    <property type="entry name" value="IHF_actinobact"/>
</dbReference>
<organism evidence="2 3">
    <name type="scientific">Streptomyces enissocaesilis</name>
    <dbReference type="NCBI Taxonomy" id="332589"/>
    <lineage>
        <taxon>Bacteria</taxon>
        <taxon>Bacillati</taxon>
        <taxon>Actinomycetota</taxon>
        <taxon>Actinomycetes</taxon>
        <taxon>Kitasatosporales</taxon>
        <taxon>Streptomycetaceae</taxon>
        <taxon>Streptomyces</taxon>
        <taxon>Streptomyces rochei group</taxon>
    </lineage>
</organism>
<evidence type="ECO:0000313" key="3">
    <source>
        <dbReference type="Proteomes" id="UP001500403"/>
    </source>
</evidence>
<evidence type="ECO:0000313" key="2">
    <source>
        <dbReference type="EMBL" id="GAA2954889.1"/>
    </source>
</evidence>
<dbReference type="EMBL" id="BAAAUD010000044">
    <property type="protein sequence ID" value="GAA2954889.1"/>
    <property type="molecule type" value="Genomic_DNA"/>
</dbReference>
<dbReference type="SUPFAM" id="SSF46946">
    <property type="entry name" value="S13-like H2TH domain"/>
    <property type="match status" value="1"/>
</dbReference>
<proteinExistence type="predicted"/>
<dbReference type="NCBIfam" id="NF041260">
    <property type="entry name" value="actino_IHF"/>
    <property type="match status" value="1"/>
</dbReference>
<sequence>MRGDTRGALLMVLPELSPAQRAEALEKAAAVRKERSALMAGLKDRKVSLEDVLAREDTVATRTPVKRLLKSLPGIGAVRAGQLLEELDIPEGRRVAGLGPRQREQLVKLFPASS</sequence>
<protein>
    <recommendedName>
        <fullName evidence="1">Integration host factor-like helix-two turn-helix domain-containing protein</fullName>
    </recommendedName>
</protein>
<keyword evidence="3" id="KW-1185">Reference proteome</keyword>
<gene>
    <name evidence="2" type="ORF">GCM10010446_44860</name>
</gene>
<dbReference type="Gene3D" id="1.10.8.50">
    <property type="match status" value="1"/>
</dbReference>